<dbReference type="PANTHER" id="PTHR47515">
    <property type="entry name" value="LOW CALCIUM RESPONSE LOCUS PROTEIN T"/>
    <property type="match status" value="1"/>
</dbReference>
<dbReference type="InterPro" id="IPR012337">
    <property type="entry name" value="RNaseH-like_sf"/>
</dbReference>
<evidence type="ECO:0000259" key="1">
    <source>
        <dbReference type="PROSITE" id="PS50994"/>
    </source>
</evidence>
<dbReference type="InterPro" id="IPR036397">
    <property type="entry name" value="RNaseH_sf"/>
</dbReference>
<dbReference type="Proteomes" id="UP001620295">
    <property type="component" value="Unassembled WGS sequence"/>
</dbReference>
<organism evidence="2 3">
    <name type="scientific">Streptomyces milbemycinicus</name>
    <dbReference type="NCBI Taxonomy" id="476552"/>
    <lineage>
        <taxon>Bacteria</taxon>
        <taxon>Bacillati</taxon>
        <taxon>Actinomycetota</taxon>
        <taxon>Actinomycetes</taxon>
        <taxon>Kitasatosporales</taxon>
        <taxon>Streptomycetaceae</taxon>
        <taxon>Streptomyces</taxon>
    </lineage>
</organism>
<comment type="caution">
    <text evidence="2">The sequence shown here is derived from an EMBL/GenBank/DDBJ whole genome shotgun (WGS) entry which is preliminary data.</text>
</comment>
<sequence length="145" mass="16781">MEKLRARPRIVFPSGTPRTRGSLRFLLRDRDGKYGRSFDSVFEADDIDVIKSAPRAPRMNAYCERVIGSIRREALDHILITNEAHARHVLAAYERHYNTHRPHRSRGHLPPDARHQPAVVHDLDARRLLRTRVLGGVINEYRYAA</sequence>
<dbReference type="InterPro" id="IPR001584">
    <property type="entry name" value="Integrase_cat-core"/>
</dbReference>
<reference evidence="2 3" key="1">
    <citation type="submission" date="2024-11" db="EMBL/GenBank/DDBJ databases">
        <title>The Natural Products Discovery Center: Release of the First 8490 Sequenced Strains for Exploring Actinobacteria Biosynthetic Diversity.</title>
        <authorList>
            <person name="Kalkreuter E."/>
            <person name="Kautsar S.A."/>
            <person name="Yang D."/>
            <person name="Bader C.D."/>
            <person name="Teijaro C.N."/>
            <person name="Fluegel L."/>
            <person name="Davis C.M."/>
            <person name="Simpson J.R."/>
            <person name="Lauterbach L."/>
            <person name="Steele A.D."/>
            <person name="Gui C."/>
            <person name="Meng S."/>
            <person name="Li G."/>
            <person name="Viehrig K."/>
            <person name="Ye F."/>
            <person name="Su P."/>
            <person name="Kiefer A.F."/>
            <person name="Nichols A."/>
            <person name="Cepeda A.J."/>
            <person name="Yan W."/>
            <person name="Fan B."/>
            <person name="Jiang Y."/>
            <person name="Adhikari A."/>
            <person name="Zheng C.-J."/>
            <person name="Schuster L."/>
            <person name="Cowan T.M."/>
            <person name="Smanski M.J."/>
            <person name="Chevrette M.G."/>
            <person name="De Carvalho L.P.S."/>
            <person name="Shen B."/>
        </authorList>
    </citation>
    <scope>NUCLEOTIDE SEQUENCE [LARGE SCALE GENOMIC DNA]</scope>
    <source>
        <strain evidence="2 3">NPDC020863</strain>
    </source>
</reference>
<dbReference type="RefSeq" id="WP_358646709.1">
    <property type="nucleotide sequence ID" value="NZ_JBFAEV010000049.1"/>
</dbReference>
<dbReference type="Pfam" id="PF13683">
    <property type="entry name" value="rve_3"/>
    <property type="match status" value="1"/>
</dbReference>
<feature type="domain" description="Integrase catalytic" evidence="1">
    <location>
        <begin position="1"/>
        <end position="118"/>
    </location>
</feature>
<protein>
    <submittedName>
        <fullName evidence="2">Integrase core domain-containing protein</fullName>
    </submittedName>
</protein>
<dbReference type="PANTHER" id="PTHR47515:SF1">
    <property type="entry name" value="BLR2054 PROTEIN"/>
    <property type="match status" value="1"/>
</dbReference>
<keyword evidence="3" id="KW-1185">Reference proteome</keyword>
<dbReference type="Gene3D" id="3.30.420.10">
    <property type="entry name" value="Ribonuclease H-like superfamily/Ribonuclease H"/>
    <property type="match status" value="1"/>
</dbReference>
<dbReference type="EMBL" id="JBJDQH010000024">
    <property type="protein sequence ID" value="MFK4272195.1"/>
    <property type="molecule type" value="Genomic_DNA"/>
</dbReference>
<dbReference type="SUPFAM" id="SSF53098">
    <property type="entry name" value="Ribonuclease H-like"/>
    <property type="match status" value="1"/>
</dbReference>
<gene>
    <name evidence="2" type="ORF">ACI2L5_46030</name>
</gene>
<accession>A0ABW8M201</accession>
<proteinExistence type="predicted"/>
<dbReference type="PROSITE" id="PS50994">
    <property type="entry name" value="INTEGRASE"/>
    <property type="match status" value="1"/>
</dbReference>
<evidence type="ECO:0000313" key="2">
    <source>
        <dbReference type="EMBL" id="MFK4272195.1"/>
    </source>
</evidence>
<name>A0ABW8M201_9ACTN</name>
<evidence type="ECO:0000313" key="3">
    <source>
        <dbReference type="Proteomes" id="UP001620295"/>
    </source>
</evidence>